<reference evidence="1 2" key="1">
    <citation type="submission" date="2024-06" db="EMBL/GenBank/DDBJ databases">
        <authorList>
            <person name="Campbell A.G."/>
        </authorList>
    </citation>
    <scope>NUCLEOTIDE SEQUENCE [LARGE SCALE GENOMIC DNA]</scope>
    <source>
        <strain evidence="1 2">EM12</strain>
    </source>
</reference>
<dbReference type="Proteomes" id="UP001480955">
    <property type="component" value="Unassembled WGS sequence"/>
</dbReference>
<gene>
    <name evidence="1" type="ORF">ABS772_06325</name>
</gene>
<organism evidence="1 2">
    <name type="scientific">Methylorubrum podarium</name>
    <dbReference type="NCBI Taxonomy" id="200476"/>
    <lineage>
        <taxon>Bacteria</taxon>
        <taxon>Pseudomonadati</taxon>
        <taxon>Pseudomonadota</taxon>
        <taxon>Alphaproteobacteria</taxon>
        <taxon>Hyphomicrobiales</taxon>
        <taxon>Methylobacteriaceae</taxon>
        <taxon>Methylorubrum</taxon>
    </lineage>
</organism>
<evidence type="ECO:0000313" key="1">
    <source>
        <dbReference type="EMBL" id="MER2249530.1"/>
    </source>
</evidence>
<evidence type="ECO:0008006" key="3">
    <source>
        <dbReference type="Google" id="ProtNLM"/>
    </source>
</evidence>
<dbReference type="RefSeq" id="WP_350393044.1">
    <property type="nucleotide sequence ID" value="NZ_JBELQE010000040.1"/>
</dbReference>
<evidence type="ECO:0000313" key="2">
    <source>
        <dbReference type="Proteomes" id="UP001480955"/>
    </source>
</evidence>
<comment type="caution">
    <text evidence="1">The sequence shown here is derived from an EMBL/GenBank/DDBJ whole genome shotgun (WGS) entry which is preliminary data.</text>
</comment>
<sequence>MQQSTSEPLITISSAAKRLGINRSTLSRQIKAGQVRAYGQKVLLSEVLVDRAANIDLTRSGRREGLTEAENMARASEFDATADATPDATDDELEQEAEGTFVLVDGKAMPLGKARALKETYLARLRQQEFDVKAGSLIDRAAAERAFFEEARAIRDAWLTWPARIAVEAADQIWVDPRTGKVDERSLVSVLNHLVRQHLTELGEPDQLGLGAVG</sequence>
<protein>
    <recommendedName>
        <fullName evidence="3">Helix-turn-helix domain-containing protein</fullName>
    </recommendedName>
</protein>
<keyword evidence="2" id="KW-1185">Reference proteome</keyword>
<dbReference type="EMBL" id="JBELQE010000040">
    <property type="protein sequence ID" value="MER2249530.1"/>
    <property type="molecule type" value="Genomic_DNA"/>
</dbReference>
<proteinExistence type="predicted"/>
<accession>A0ABV1QJI7</accession>
<name>A0ABV1QJI7_9HYPH</name>